<organism evidence="1 2">
    <name type="scientific">Halobacillus litoralis</name>
    <dbReference type="NCBI Taxonomy" id="45668"/>
    <lineage>
        <taxon>Bacteria</taxon>
        <taxon>Bacillati</taxon>
        <taxon>Bacillota</taxon>
        <taxon>Bacilli</taxon>
        <taxon>Bacillales</taxon>
        <taxon>Bacillaceae</taxon>
        <taxon>Halobacillus</taxon>
    </lineage>
</organism>
<dbReference type="Proteomes" id="UP000460949">
    <property type="component" value="Unassembled WGS sequence"/>
</dbReference>
<dbReference type="RefSeq" id="WP_160839971.1">
    <property type="nucleotide sequence ID" value="NZ_WMET01000012.1"/>
</dbReference>
<proteinExistence type="predicted"/>
<sequence length="62" mass="7394">MQQKKHLLMIICKHCKNPIKVGKYLEPFLFHTNSFNCPKCEEVLEVTEELKEYILASSYEEF</sequence>
<dbReference type="EMBL" id="WMET01000012">
    <property type="protein sequence ID" value="MYL22055.1"/>
    <property type="molecule type" value="Genomic_DNA"/>
</dbReference>
<reference evidence="1 2" key="1">
    <citation type="submission" date="2019-11" db="EMBL/GenBank/DDBJ databases">
        <title>Genome sequences of 17 halophilic strains isolated from different environments.</title>
        <authorList>
            <person name="Furrow R.E."/>
        </authorList>
    </citation>
    <scope>NUCLEOTIDE SEQUENCE [LARGE SCALE GENOMIC DNA]</scope>
    <source>
        <strain evidence="1 2">22511_23_Filter</strain>
    </source>
</reference>
<dbReference type="OrthoDB" id="1753012at2"/>
<accession>A0A845E069</accession>
<name>A0A845E069_9BACI</name>
<comment type="caution">
    <text evidence="1">The sequence shown here is derived from an EMBL/GenBank/DDBJ whole genome shotgun (WGS) entry which is preliminary data.</text>
</comment>
<gene>
    <name evidence="1" type="ORF">GLW04_19455</name>
</gene>
<dbReference type="AlphaFoldDB" id="A0A845E069"/>
<evidence type="ECO:0000313" key="1">
    <source>
        <dbReference type="EMBL" id="MYL22055.1"/>
    </source>
</evidence>
<protein>
    <submittedName>
        <fullName evidence="1">Uncharacterized protein</fullName>
    </submittedName>
</protein>
<evidence type="ECO:0000313" key="2">
    <source>
        <dbReference type="Proteomes" id="UP000460949"/>
    </source>
</evidence>